<dbReference type="Pfam" id="PF00561">
    <property type="entry name" value="Abhydrolase_1"/>
    <property type="match status" value="1"/>
</dbReference>
<sequence>MAPSYDGTGVQYYELKDFTFQTGDTLSAVRVAYREFNPTAQKTALIPTCFLGRINNTLNFTQGALKDHRVIVVATLGNGESAAPSNTPNFPASIDYRDSVRAQHKLVTEHLQIQSLDVVLGFSMGGQTAYHWAAMFPELVKNAVIICSAAKTSLHNYQFLEGPKAAIQHSIDYNSDEFLIQRKPPIRGLHAFAIAYSAWLTSAEWFEERLFEKQGFKTLADWADAGAQSYEDWHPDDLLAMLGMWQRSDLGLVTGTDNQSQALSALKARILLMPGRTDQYFRWEANEREVAHLKNGRVEVIPSVWGHLAGGGANQEDNEWMDRKISEFLSQD</sequence>
<proteinExistence type="inferred from homology"/>
<comment type="similarity">
    <text evidence="1">Belongs to the AB hydrolase superfamily. MetX family.</text>
</comment>
<keyword evidence="4" id="KW-1185">Reference proteome</keyword>
<organism evidence="3 4">
    <name type="scientific">Penicillium chermesinum</name>
    <dbReference type="NCBI Taxonomy" id="63820"/>
    <lineage>
        <taxon>Eukaryota</taxon>
        <taxon>Fungi</taxon>
        <taxon>Dikarya</taxon>
        <taxon>Ascomycota</taxon>
        <taxon>Pezizomycotina</taxon>
        <taxon>Eurotiomycetes</taxon>
        <taxon>Eurotiomycetidae</taxon>
        <taxon>Eurotiales</taxon>
        <taxon>Aspergillaceae</taxon>
        <taxon>Penicillium</taxon>
    </lineage>
</organism>
<dbReference type="InterPro" id="IPR029058">
    <property type="entry name" value="AB_hydrolase_fold"/>
</dbReference>
<evidence type="ECO:0000256" key="1">
    <source>
        <dbReference type="ARBA" id="ARBA00006886"/>
    </source>
</evidence>
<dbReference type="AlphaFoldDB" id="A0A9W9THS8"/>
<protein>
    <recommendedName>
        <fullName evidence="2">AB hydrolase-1 domain-containing protein</fullName>
    </recommendedName>
</protein>
<dbReference type="InterPro" id="IPR000073">
    <property type="entry name" value="AB_hydrolase_1"/>
</dbReference>
<reference evidence="3" key="2">
    <citation type="journal article" date="2023" name="IMA Fungus">
        <title>Comparative genomic study of the Penicillium genus elucidates a diverse pangenome and 15 lateral gene transfer events.</title>
        <authorList>
            <person name="Petersen C."/>
            <person name="Sorensen T."/>
            <person name="Nielsen M.R."/>
            <person name="Sondergaard T.E."/>
            <person name="Sorensen J.L."/>
            <person name="Fitzpatrick D.A."/>
            <person name="Frisvad J.C."/>
            <person name="Nielsen K.L."/>
        </authorList>
    </citation>
    <scope>NUCLEOTIDE SEQUENCE</scope>
    <source>
        <strain evidence="3">IBT 19713</strain>
    </source>
</reference>
<evidence type="ECO:0000259" key="2">
    <source>
        <dbReference type="Pfam" id="PF00561"/>
    </source>
</evidence>
<dbReference type="Gene3D" id="3.40.50.1820">
    <property type="entry name" value="alpha/beta hydrolase"/>
    <property type="match status" value="1"/>
</dbReference>
<dbReference type="PANTHER" id="PTHR32268">
    <property type="entry name" value="HOMOSERINE O-ACETYLTRANSFERASE"/>
    <property type="match status" value="1"/>
</dbReference>
<dbReference type="PANTHER" id="PTHR32268:SF15">
    <property type="entry name" value="HOMOSERINE ACETYLTRANSFERASE FAMILY PROTEIN (AFU_ORTHOLOGUE AFUA_1G15350)"/>
    <property type="match status" value="1"/>
</dbReference>
<evidence type="ECO:0000313" key="4">
    <source>
        <dbReference type="Proteomes" id="UP001150941"/>
    </source>
</evidence>
<dbReference type="GeneID" id="83204407"/>
<dbReference type="OrthoDB" id="9972683at2759"/>
<dbReference type="SUPFAM" id="SSF53474">
    <property type="entry name" value="alpha/beta-Hydrolases"/>
    <property type="match status" value="1"/>
</dbReference>
<evidence type="ECO:0000313" key="3">
    <source>
        <dbReference type="EMBL" id="KAJ5223266.1"/>
    </source>
</evidence>
<dbReference type="GO" id="GO:0016747">
    <property type="term" value="F:acyltransferase activity, transferring groups other than amino-acyl groups"/>
    <property type="evidence" value="ECO:0007669"/>
    <property type="project" value="InterPro"/>
</dbReference>
<name>A0A9W9THS8_9EURO</name>
<feature type="domain" description="AB hydrolase-1" evidence="2">
    <location>
        <begin position="63"/>
        <end position="303"/>
    </location>
</feature>
<dbReference type="GO" id="GO:0072330">
    <property type="term" value="P:monocarboxylic acid biosynthetic process"/>
    <property type="evidence" value="ECO:0007669"/>
    <property type="project" value="UniProtKB-ARBA"/>
</dbReference>
<gene>
    <name evidence="3" type="ORF">N7468_007808</name>
</gene>
<dbReference type="InterPro" id="IPR008220">
    <property type="entry name" value="HAT_MetX-like"/>
</dbReference>
<dbReference type="GO" id="GO:0017000">
    <property type="term" value="P:antibiotic biosynthetic process"/>
    <property type="evidence" value="ECO:0007669"/>
    <property type="project" value="UniProtKB-ARBA"/>
</dbReference>
<accession>A0A9W9THS8</accession>
<dbReference type="Proteomes" id="UP001150941">
    <property type="component" value="Unassembled WGS sequence"/>
</dbReference>
<comment type="caution">
    <text evidence="3">The sequence shown here is derived from an EMBL/GenBank/DDBJ whole genome shotgun (WGS) entry which is preliminary data.</text>
</comment>
<dbReference type="RefSeq" id="XP_058327449.1">
    <property type="nucleotide sequence ID" value="XM_058477104.1"/>
</dbReference>
<reference evidence="3" key="1">
    <citation type="submission" date="2022-11" db="EMBL/GenBank/DDBJ databases">
        <authorList>
            <person name="Petersen C."/>
        </authorList>
    </citation>
    <scope>NUCLEOTIDE SEQUENCE</scope>
    <source>
        <strain evidence="3">IBT 19713</strain>
    </source>
</reference>
<dbReference type="EMBL" id="JAPQKS010000006">
    <property type="protein sequence ID" value="KAJ5223266.1"/>
    <property type="molecule type" value="Genomic_DNA"/>
</dbReference>